<proteinExistence type="predicted"/>
<gene>
    <name evidence="1" type="ORF">OCH239_10185</name>
</gene>
<evidence type="ECO:0000313" key="1">
    <source>
        <dbReference type="EMBL" id="ETX13475.1"/>
    </source>
</evidence>
<dbReference type="Proteomes" id="UP000022447">
    <property type="component" value="Unassembled WGS sequence"/>
</dbReference>
<dbReference type="EMBL" id="JALZ01000025">
    <property type="protein sequence ID" value="ETX13475.1"/>
    <property type="molecule type" value="Genomic_DNA"/>
</dbReference>
<reference evidence="1 2" key="1">
    <citation type="submission" date="2014-01" db="EMBL/GenBank/DDBJ databases">
        <title>Roseivivax halodurans JCM 10272 Genome Sequencing.</title>
        <authorList>
            <person name="Lai Q."/>
            <person name="Li G."/>
            <person name="Shao Z."/>
        </authorList>
    </citation>
    <scope>NUCLEOTIDE SEQUENCE [LARGE SCALE GENOMIC DNA]</scope>
    <source>
        <strain evidence="1 2">JCM 10272</strain>
    </source>
</reference>
<evidence type="ECO:0000313" key="2">
    <source>
        <dbReference type="Proteomes" id="UP000022447"/>
    </source>
</evidence>
<protein>
    <submittedName>
        <fullName evidence="1">Uncharacterized protein</fullName>
    </submittedName>
</protein>
<keyword evidence="2" id="KW-1185">Reference proteome</keyword>
<organism evidence="1 2">
    <name type="scientific">Roseivivax halodurans JCM 10272</name>
    <dbReference type="NCBI Taxonomy" id="1449350"/>
    <lineage>
        <taxon>Bacteria</taxon>
        <taxon>Pseudomonadati</taxon>
        <taxon>Pseudomonadota</taxon>
        <taxon>Alphaproteobacteria</taxon>
        <taxon>Rhodobacterales</taxon>
        <taxon>Roseobacteraceae</taxon>
        <taxon>Roseivivax</taxon>
    </lineage>
</organism>
<accession>X7EC98</accession>
<name>X7EC98_9RHOB</name>
<dbReference type="AlphaFoldDB" id="X7EC98"/>
<sequence>MADSSALVRTVERGSFGPVLSSSTVCRLRQFATVLGFVGKTIHRIVF</sequence>
<comment type="caution">
    <text evidence="1">The sequence shown here is derived from an EMBL/GenBank/DDBJ whole genome shotgun (WGS) entry which is preliminary data.</text>
</comment>